<geneLocation type="plasmid" evidence="1">
    <name>unnamed1</name>
</geneLocation>
<evidence type="ECO:0000313" key="1">
    <source>
        <dbReference type="EMBL" id="XDQ50060.1"/>
    </source>
</evidence>
<dbReference type="RefSeq" id="WP_369228584.1">
    <property type="nucleotide sequence ID" value="NZ_CP163442.1"/>
</dbReference>
<name>A0AB39R8L1_9ACTN</name>
<gene>
    <name evidence="1" type="ORF">AB5J52_49010</name>
</gene>
<dbReference type="EMBL" id="CP163442">
    <property type="protein sequence ID" value="XDQ50060.1"/>
    <property type="molecule type" value="Genomic_DNA"/>
</dbReference>
<organism evidence="1">
    <name type="scientific">Streptomyces sp. R39</name>
    <dbReference type="NCBI Taxonomy" id="3238631"/>
    <lineage>
        <taxon>Bacteria</taxon>
        <taxon>Bacillati</taxon>
        <taxon>Actinomycetota</taxon>
        <taxon>Actinomycetes</taxon>
        <taxon>Kitasatosporales</taxon>
        <taxon>Streptomycetaceae</taxon>
        <taxon>Streptomyces</taxon>
    </lineage>
</organism>
<protein>
    <submittedName>
        <fullName evidence="1">Uncharacterized protein</fullName>
    </submittedName>
</protein>
<sequence length="68" mass="7993">MCHRQHFAVRVNKQLALLCDRDLPDGKGWEQFTAVDIWESLALKDILADIVHDQARQLPRIVIREEDR</sequence>
<dbReference type="AlphaFoldDB" id="A0AB39R8L1"/>
<proteinExistence type="predicted"/>
<keyword evidence="1" id="KW-0614">Plasmid</keyword>
<reference evidence="1" key="1">
    <citation type="submission" date="2024-07" db="EMBL/GenBank/DDBJ databases">
        <authorList>
            <person name="Yu S.T."/>
        </authorList>
    </citation>
    <scope>NUCLEOTIDE SEQUENCE</scope>
    <source>
        <strain evidence="1">R39</strain>
        <plasmid evidence="1">unnamed1</plasmid>
    </source>
</reference>
<accession>A0AB39R8L1</accession>